<keyword evidence="5 7" id="KW-0482">Metalloprotease</keyword>
<dbReference type="Gene3D" id="3.40.390.10">
    <property type="entry name" value="Collagenase (Catalytic Domain)"/>
    <property type="match status" value="1"/>
</dbReference>
<evidence type="ECO:0000313" key="11">
    <source>
        <dbReference type="EMBL" id="KAL3098199.1"/>
    </source>
</evidence>
<feature type="region of interest" description="Disordered" evidence="9">
    <location>
        <begin position="852"/>
        <end position="880"/>
    </location>
</feature>
<evidence type="ECO:0000256" key="4">
    <source>
        <dbReference type="ARBA" id="ARBA00022833"/>
    </source>
</evidence>
<dbReference type="GO" id="GO:0008270">
    <property type="term" value="F:zinc ion binding"/>
    <property type="evidence" value="ECO:0007669"/>
    <property type="project" value="UniProtKB-UniRule"/>
</dbReference>
<evidence type="ECO:0000256" key="8">
    <source>
        <dbReference type="RuleBase" id="RU361183"/>
    </source>
</evidence>
<dbReference type="GO" id="GO:0006508">
    <property type="term" value="P:proteolysis"/>
    <property type="evidence" value="ECO:0007669"/>
    <property type="project" value="UniProtKB-KW"/>
</dbReference>
<evidence type="ECO:0000256" key="2">
    <source>
        <dbReference type="ARBA" id="ARBA00022723"/>
    </source>
</evidence>
<dbReference type="GO" id="GO:0004222">
    <property type="term" value="F:metalloendopeptidase activity"/>
    <property type="evidence" value="ECO:0007669"/>
    <property type="project" value="UniProtKB-UniRule"/>
</dbReference>
<organism evidence="11 12">
    <name type="scientific">Heterodera schachtii</name>
    <name type="common">Sugarbeet cyst nematode worm</name>
    <name type="synonym">Tylenchus schachtii</name>
    <dbReference type="NCBI Taxonomy" id="97005"/>
    <lineage>
        <taxon>Eukaryota</taxon>
        <taxon>Metazoa</taxon>
        <taxon>Ecdysozoa</taxon>
        <taxon>Nematoda</taxon>
        <taxon>Chromadorea</taxon>
        <taxon>Rhabditida</taxon>
        <taxon>Tylenchina</taxon>
        <taxon>Tylenchomorpha</taxon>
        <taxon>Tylenchoidea</taxon>
        <taxon>Heteroderidae</taxon>
        <taxon>Heteroderinae</taxon>
        <taxon>Heterodera</taxon>
    </lineage>
</organism>
<sequence>MPKAEQTRGEAAMCLLGLEFLFCGLSTPGGGGLGQFYVTCHGTPSHPLFCCWAGGFGCVRCGGALPPIGRAASVRRERPFFVLIALISALDSAVLRQRRFVKAENALKAEQKEKPATTDIVDNGNPDKIQGAEKEGQNSDEPKSQEKQGTEPNSKKPEMPEIRETETSARNGTAPLLLKHKTDELVKGEANTRKKRQSGGLARGDKAAEKMPNKFDLTLPNHDPSKSASKAAEYVPEFDRNNTPVDYDGKEKKCKVEAKIDVMSEELMKILKENGADKRDINAAEDGCGLKGYAEWSRCSKVAFYGRDGYNASKKYGIEQAKPPTKNFNDMDEFDKFGFMHDTVLLLFDGCAVCNGNKVPTVNISLLQYMPTGLLVDECKEYVNQSGKPLKLKMEMVEKQQKSTGSFAYGVPLMERLCSEKKPDTDKDEYYMQKLEYKYRVVLEVNHTCGADGELKTHYIWLPEIDVFDQKTVVGRVMQIRQLKLDFDDMDDTVDLTLKLSGSEFDKSGQFVTATLIPYKAKPAVPPSEPNPMVPIATNVNHLGVACTQIVFSDLMPQFFLNVSNSAYSIACTKFTKPIIPGTVSETFSYGDYVANACAQVPTSLECNKDHELIVCYKTKKVKHVVNNEIAEVCQKHLGNVGQQQAHGFRIRFCAKRNATEQLISVESILDFSFSDKIYKSVHSYSYKQGEQSALKEMAGVFFVEFGNEKHYSILRGKGYGDELSADLRLTISTILPSIALEPSSSSPNNDGGAQHRTKQLHFVPPANEHLRIYFQTESPIFSQRITRKTDLLPYENNPDKIHPADKCDLLGNDCEATRELLLKIHKVLQCCSPANPWNKCLCDGSKKSVDKSEFAAPPGEKGSAPDTTPSSNSSSSRWGKLGDPLNWGDIFYTKETAQKRYDDIMAGCSQCIRKTPEKSTKKRSKRQATEHLNKWTKFPIAIRMNSEQIGKDADNRFKAIQQGAMLIMKHTCVTFTVYPDILSASADGGIEVISINGSWSEAGRNGTTKWQKLSLGWNSNGVAGHEILHALALAHEMNRDDAFYYIKLNPSNRDEDWIENYEPLNKTDNFGFPYDFGSLMHYPAKNRYGYFNIITMSRFYQRTIGQGQRLSFKDSAIINHIYCGDKCKGTKNECQNGGYPNPKQCNECLCPEGYAGAHCEQLEQNQNCIVLSGTPNQLEANWQIRELKPKLKCTGAEMCSCHWRIKPKKGEKVIIKLNKLDEKTLICARLCDANHIEIKYRKDKRAQGALLCCALDILEQNIQRNWIEAEEKDVDIIISARITTTDATELFELTYETDGAKLLPSCDCTNPFLLFDQKRNPSYVCKPPCNTGPTCDTFVPKCQQGFVAINDKVVQNEIGQAVYVSCHKREGSAESFWYYWKQKDIEPIRIEEVHCVKCDPEKDKDKGCKTDL</sequence>
<evidence type="ECO:0000313" key="12">
    <source>
        <dbReference type="Proteomes" id="UP001620645"/>
    </source>
</evidence>
<dbReference type="PRINTS" id="PR00480">
    <property type="entry name" value="ASTACIN"/>
</dbReference>
<dbReference type="InterPro" id="IPR000742">
    <property type="entry name" value="EGF"/>
</dbReference>
<dbReference type="EMBL" id="JBICCN010000051">
    <property type="protein sequence ID" value="KAL3098199.1"/>
    <property type="molecule type" value="Genomic_DNA"/>
</dbReference>
<proteinExistence type="predicted"/>
<evidence type="ECO:0000256" key="7">
    <source>
        <dbReference type="PROSITE-ProRule" id="PRU01211"/>
    </source>
</evidence>
<dbReference type="PROSITE" id="PS01186">
    <property type="entry name" value="EGF_2"/>
    <property type="match status" value="1"/>
</dbReference>
<comment type="caution">
    <text evidence="11">The sequence shown here is derived from an EMBL/GenBank/DDBJ whole genome shotgun (WGS) entry which is preliminary data.</text>
</comment>
<feature type="binding site" evidence="7">
    <location>
        <position position="1036"/>
    </location>
    <ligand>
        <name>Zn(2+)</name>
        <dbReference type="ChEBI" id="CHEBI:29105"/>
        <note>catalytic</note>
    </ligand>
</feature>
<keyword evidence="2 7" id="KW-0479">Metal-binding</keyword>
<dbReference type="Proteomes" id="UP001620645">
    <property type="component" value="Unassembled WGS sequence"/>
</dbReference>
<gene>
    <name evidence="11" type="ORF">niasHS_002035</name>
</gene>
<evidence type="ECO:0000256" key="6">
    <source>
        <dbReference type="ARBA" id="ARBA00023157"/>
    </source>
</evidence>
<dbReference type="InterPro" id="IPR006026">
    <property type="entry name" value="Peptidase_Metallo"/>
</dbReference>
<feature type="signal peptide" evidence="8">
    <location>
        <begin position="1"/>
        <end position="26"/>
    </location>
</feature>
<dbReference type="Pfam" id="PF01400">
    <property type="entry name" value="Astacin"/>
    <property type="match status" value="1"/>
</dbReference>
<feature type="active site" evidence="7">
    <location>
        <position position="1027"/>
    </location>
</feature>
<dbReference type="PANTHER" id="PTHR10127:SF780">
    <property type="entry name" value="METALLOENDOPEPTIDASE"/>
    <property type="match status" value="1"/>
</dbReference>
<dbReference type="PROSITE" id="PS00022">
    <property type="entry name" value="EGF_1"/>
    <property type="match status" value="1"/>
</dbReference>
<keyword evidence="12" id="KW-1185">Reference proteome</keyword>
<evidence type="ECO:0000256" key="9">
    <source>
        <dbReference type="SAM" id="MobiDB-lite"/>
    </source>
</evidence>
<evidence type="ECO:0000256" key="1">
    <source>
        <dbReference type="ARBA" id="ARBA00022670"/>
    </source>
</evidence>
<comment type="caution">
    <text evidence="7">Lacks conserved residue(s) required for the propagation of feature annotation.</text>
</comment>
<dbReference type="SUPFAM" id="SSF55486">
    <property type="entry name" value="Metalloproteases ('zincins'), catalytic domain"/>
    <property type="match status" value="1"/>
</dbReference>
<feature type="domain" description="Peptidase M12A" evidence="10">
    <location>
        <begin position="924"/>
        <end position="1125"/>
    </location>
</feature>
<feature type="compositionally biased region" description="Basic and acidic residues" evidence="9">
    <location>
        <begin position="180"/>
        <end position="192"/>
    </location>
</feature>
<dbReference type="InterPro" id="IPR001506">
    <property type="entry name" value="Peptidase_M12A"/>
</dbReference>
<comment type="cofactor">
    <cofactor evidence="7 8">
        <name>Zn(2+)</name>
        <dbReference type="ChEBI" id="CHEBI:29105"/>
    </cofactor>
    <text evidence="7 8">Binds 1 zinc ion per subunit.</text>
</comment>
<keyword evidence="3 7" id="KW-0378">Hydrolase</keyword>
<feature type="compositionally biased region" description="Basic and acidic residues" evidence="9">
    <location>
        <begin position="130"/>
        <end position="167"/>
    </location>
</feature>
<name>A0ABD2K6G0_HETSC</name>
<keyword evidence="1 7" id="KW-0645">Protease</keyword>
<reference evidence="11 12" key="1">
    <citation type="submission" date="2024-10" db="EMBL/GenBank/DDBJ databases">
        <authorList>
            <person name="Kim D."/>
        </authorList>
    </citation>
    <scope>NUCLEOTIDE SEQUENCE [LARGE SCALE GENOMIC DNA]</scope>
    <source>
        <strain evidence="11">Taebaek</strain>
    </source>
</reference>
<dbReference type="InterPro" id="IPR024079">
    <property type="entry name" value="MetalloPept_cat_dom_sf"/>
</dbReference>
<accession>A0ABD2K6G0</accession>
<protein>
    <recommendedName>
        <fullName evidence="8">Metalloendopeptidase</fullName>
        <ecNumber evidence="8">3.4.24.-</ecNumber>
    </recommendedName>
</protein>
<dbReference type="PANTHER" id="PTHR10127">
    <property type="entry name" value="DISCOIDIN, CUB, EGF, LAMININ , AND ZINC METALLOPROTEASE DOMAIN CONTAINING"/>
    <property type="match status" value="1"/>
</dbReference>
<feature type="binding site" evidence="7">
    <location>
        <position position="1030"/>
    </location>
    <ligand>
        <name>Zn(2+)</name>
        <dbReference type="ChEBI" id="CHEBI:29105"/>
        <note>catalytic</note>
    </ligand>
</feature>
<dbReference type="PROSITE" id="PS51864">
    <property type="entry name" value="ASTACIN"/>
    <property type="match status" value="1"/>
</dbReference>
<evidence type="ECO:0000256" key="5">
    <source>
        <dbReference type="ARBA" id="ARBA00023049"/>
    </source>
</evidence>
<keyword evidence="6" id="KW-1015">Disulfide bond</keyword>
<feature type="region of interest" description="Disordered" evidence="9">
    <location>
        <begin position="108"/>
        <end position="232"/>
    </location>
</feature>
<dbReference type="SMART" id="SM00235">
    <property type="entry name" value="ZnMc"/>
    <property type="match status" value="1"/>
</dbReference>
<feature type="chain" id="PRO_5044530780" description="Metalloendopeptidase" evidence="8">
    <location>
        <begin position="27"/>
        <end position="1413"/>
    </location>
</feature>
<feature type="binding site" evidence="7">
    <location>
        <position position="1026"/>
    </location>
    <ligand>
        <name>Zn(2+)</name>
        <dbReference type="ChEBI" id="CHEBI:29105"/>
        <note>catalytic</note>
    </ligand>
</feature>
<evidence type="ECO:0000256" key="3">
    <source>
        <dbReference type="ARBA" id="ARBA00022801"/>
    </source>
</evidence>
<dbReference type="EC" id="3.4.24.-" evidence="8"/>
<keyword evidence="8" id="KW-0732">Signal</keyword>
<keyword evidence="4 7" id="KW-0862">Zinc</keyword>
<feature type="compositionally biased region" description="Basic and acidic residues" evidence="9">
    <location>
        <begin position="203"/>
        <end position="213"/>
    </location>
</feature>
<evidence type="ECO:0000259" key="10">
    <source>
        <dbReference type="PROSITE" id="PS51864"/>
    </source>
</evidence>